<feature type="chain" id="PRO_5043025968" evidence="1">
    <location>
        <begin position="19"/>
        <end position="134"/>
    </location>
</feature>
<accession>A0AAN6PAU0</accession>
<evidence type="ECO:0000256" key="1">
    <source>
        <dbReference type="SAM" id="SignalP"/>
    </source>
</evidence>
<dbReference type="Proteomes" id="UP001303115">
    <property type="component" value="Unassembled WGS sequence"/>
</dbReference>
<name>A0AAN6PAU0_9PEZI</name>
<protein>
    <submittedName>
        <fullName evidence="2">Uncharacterized protein</fullName>
    </submittedName>
</protein>
<organism evidence="2 3">
    <name type="scientific">Parachaetomium inaequale</name>
    <dbReference type="NCBI Taxonomy" id="2588326"/>
    <lineage>
        <taxon>Eukaryota</taxon>
        <taxon>Fungi</taxon>
        <taxon>Dikarya</taxon>
        <taxon>Ascomycota</taxon>
        <taxon>Pezizomycotina</taxon>
        <taxon>Sordariomycetes</taxon>
        <taxon>Sordariomycetidae</taxon>
        <taxon>Sordariales</taxon>
        <taxon>Chaetomiaceae</taxon>
        <taxon>Parachaetomium</taxon>
    </lineage>
</organism>
<dbReference type="EMBL" id="MU854461">
    <property type="protein sequence ID" value="KAK4034908.1"/>
    <property type="molecule type" value="Genomic_DNA"/>
</dbReference>
<dbReference type="AlphaFoldDB" id="A0AAN6PAU0"/>
<reference evidence="3" key="1">
    <citation type="journal article" date="2023" name="Mol. Phylogenet. Evol.">
        <title>Genome-scale phylogeny and comparative genomics of the fungal order Sordariales.</title>
        <authorList>
            <person name="Hensen N."/>
            <person name="Bonometti L."/>
            <person name="Westerberg I."/>
            <person name="Brannstrom I.O."/>
            <person name="Guillou S."/>
            <person name="Cros-Aarteil S."/>
            <person name="Calhoun S."/>
            <person name="Haridas S."/>
            <person name="Kuo A."/>
            <person name="Mondo S."/>
            <person name="Pangilinan J."/>
            <person name="Riley R."/>
            <person name="LaButti K."/>
            <person name="Andreopoulos B."/>
            <person name="Lipzen A."/>
            <person name="Chen C."/>
            <person name="Yan M."/>
            <person name="Daum C."/>
            <person name="Ng V."/>
            <person name="Clum A."/>
            <person name="Steindorff A."/>
            <person name="Ohm R.A."/>
            <person name="Martin F."/>
            <person name="Silar P."/>
            <person name="Natvig D.O."/>
            <person name="Lalanne C."/>
            <person name="Gautier V."/>
            <person name="Ament-Velasquez S.L."/>
            <person name="Kruys A."/>
            <person name="Hutchinson M.I."/>
            <person name="Powell A.J."/>
            <person name="Barry K."/>
            <person name="Miller A.N."/>
            <person name="Grigoriev I.V."/>
            <person name="Debuchy R."/>
            <person name="Gladieux P."/>
            <person name="Hiltunen Thoren M."/>
            <person name="Johannesson H."/>
        </authorList>
    </citation>
    <scope>NUCLEOTIDE SEQUENCE [LARGE SCALE GENOMIC DNA]</scope>
    <source>
        <strain evidence="3">CBS 284.82</strain>
    </source>
</reference>
<feature type="signal peptide" evidence="1">
    <location>
        <begin position="1"/>
        <end position="18"/>
    </location>
</feature>
<evidence type="ECO:0000313" key="2">
    <source>
        <dbReference type="EMBL" id="KAK4034908.1"/>
    </source>
</evidence>
<comment type="caution">
    <text evidence="2">The sequence shown here is derived from an EMBL/GenBank/DDBJ whole genome shotgun (WGS) entry which is preliminary data.</text>
</comment>
<sequence length="134" mass="14674">MLLSTTILSVFFASFAQASPVPTQGREIGGVLICNDPNGQGQCEYAIYELEKCYNLPPTLINNAATFAPDDAPFYCYPYIMECGGACRSPTGCTMGAVSFDYEHKFNMTAVGWNKYLTSFECHRNQTDNGSSCT</sequence>
<keyword evidence="1" id="KW-0732">Signal</keyword>
<evidence type="ECO:0000313" key="3">
    <source>
        <dbReference type="Proteomes" id="UP001303115"/>
    </source>
</evidence>
<gene>
    <name evidence="2" type="ORF">C8A01DRAFT_38605</name>
</gene>
<keyword evidence="3" id="KW-1185">Reference proteome</keyword>
<proteinExistence type="predicted"/>